<dbReference type="KEGG" id="ssm:Spirs_0789"/>
<dbReference type="OrthoDB" id="9762913at2"/>
<dbReference type="GO" id="GO:0004029">
    <property type="term" value="F:aldehyde dehydrogenase (NAD+) activity"/>
    <property type="evidence" value="ECO:0007669"/>
    <property type="project" value="TreeGrafter"/>
</dbReference>
<dbReference type="PROSITE" id="PS00070">
    <property type="entry name" value="ALDEHYDE_DEHYDR_CYS"/>
    <property type="match status" value="1"/>
</dbReference>
<keyword evidence="10" id="KW-1185">Reference proteome</keyword>
<dbReference type="InterPro" id="IPR016162">
    <property type="entry name" value="Ald_DH_N"/>
</dbReference>
<organism evidence="9 10">
    <name type="scientific">Sediminispirochaeta smaragdinae (strain DSM 11293 / JCM 15392 / SEBR 4228)</name>
    <name type="common">Spirochaeta smaragdinae</name>
    <dbReference type="NCBI Taxonomy" id="573413"/>
    <lineage>
        <taxon>Bacteria</taxon>
        <taxon>Pseudomonadati</taxon>
        <taxon>Spirochaetota</taxon>
        <taxon>Spirochaetia</taxon>
        <taxon>Spirochaetales</taxon>
        <taxon>Spirochaetaceae</taxon>
        <taxon>Sediminispirochaeta</taxon>
    </lineage>
</organism>
<dbReference type="SUPFAM" id="SSF53720">
    <property type="entry name" value="ALDH-like"/>
    <property type="match status" value="1"/>
</dbReference>
<sequence length="457" mass="50691">MGDMSGVLADQRRFFESGVTKDPAFRRRQLLRLGRAIEAHESAVFEALREDLNKSAYEAYETEVGIVLDEIGFMVRNLERWSRPRRVKSSIVHFPSKSVVYQEPYGLVLIMSPWNYPFQLTLAPLAGAIAAGNAAVVKPSNYSPRTSAVIKKIIAESLDEGLVSVVEGGREVNQSLLEQRFDYIFFTGSVAVGRTVMRSAAEHLTPVTLELGGKSPCIVDESAKIALAAKRIVWGKLLNAGQTCVAPDYILVHRTVKEALLEELRRSIVDFFGREPEQNPDYPKIINEKHFARLRGLMESGTIVFGGGVNESTRQIAPTILDDVAWDDPVMQEEIFGPIIPILVYDRLEDVLARISERPKPLALYLFTGSQRVKKLVTGRCSFGGGCINDTIVHLATSYLPFGGVGESGMGGYHGEASFRTFSHSKSVLEKSNLIDVPLRYPPYNKGLGVLRRMLKM</sequence>
<evidence type="ECO:0000256" key="2">
    <source>
        <dbReference type="ARBA" id="ARBA00023002"/>
    </source>
</evidence>
<dbReference type="GO" id="GO:0005737">
    <property type="term" value="C:cytoplasm"/>
    <property type="evidence" value="ECO:0007669"/>
    <property type="project" value="TreeGrafter"/>
</dbReference>
<reference evidence="9 10" key="1">
    <citation type="journal article" date="2010" name="Stand. Genomic Sci.">
        <title>Complete genome sequence of Spirochaeta smaragdinae type strain (SEBR 4228).</title>
        <authorList>
            <person name="Mavromatis K."/>
            <person name="Yasawong M."/>
            <person name="Chertkov O."/>
            <person name="Lapidus A."/>
            <person name="Lucas S."/>
            <person name="Nolan M."/>
            <person name="Del Rio T.G."/>
            <person name="Tice H."/>
            <person name="Cheng J.F."/>
            <person name="Pitluck S."/>
            <person name="Liolios K."/>
            <person name="Ivanova N."/>
            <person name="Tapia R."/>
            <person name="Han C."/>
            <person name="Bruce D."/>
            <person name="Goodwin L."/>
            <person name="Pati A."/>
            <person name="Chen A."/>
            <person name="Palaniappan K."/>
            <person name="Land M."/>
            <person name="Hauser L."/>
            <person name="Chang Y.J."/>
            <person name="Jeffries C.D."/>
            <person name="Detter J.C."/>
            <person name="Rohde M."/>
            <person name="Brambilla E."/>
            <person name="Spring S."/>
            <person name="Goker M."/>
            <person name="Sikorski J."/>
            <person name="Woyke T."/>
            <person name="Bristow J."/>
            <person name="Eisen J.A."/>
            <person name="Markowitz V."/>
            <person name="Hugenholtz P."/>
            <person name="Klenk H.P."/>
            <person name="Kyrpides N.C."/>
        </authorList>
    </citation>
    <scope>NUCLEOTIDE SEQUENCE [LARGE SCALE GENOMIC DNA]</scope>
    <source>
        <strain evidence="10">DSM 11293 / JCM 15392 / SEBR 4228</strain>
    </source>
</reference>
<dbReference type="InterPro" id="IPR015590">
    <property type="entry name" value="Aldehyde_DH_dom"/>
</dbReference>
<evidence type="ECO:0000256" key="5">
    <source>
        <dbReference type="PIRSR" id="PIRSR036492-1"/>
    </source>
</evidence>
<dbReference type="Pfam" id="PF00171">
    <property type="entry name" value="Aldedh"/>
    <property type="match status" value="1"/>
</dbReference>
<dbReference type="FunFam" id="3.40.309.10:FF:000003">
    <property type="entry name" value="Aldehyde dehydrogenase"/>
    <property type="match status" value="1"/>
</dbReference>
<dbReference type="InterPro" id="IPR029510">
    <property type="entry name" value="Ald_DH_CS_GLU"/>
</dbReference>
<proteinExistence type="inferred from homology"/>
<feature type="domain" description="Aldehyde dehydrogenase" evidence="8">
    <location>
        <begin position="22"/>
        <end position="428"/>
    </location>
</feature>
<name>E1RC44_SEDSS</name>
<evidence type="ECO:0000256" key="7">
    <source>
        <dbReference type="RuleBase" id="RU003345"/>
    </source>
</evidence>
<dbReference type="GO" id="GO:0006081">
    <property type="term" value="P:aldehyde metabolic process"/>
    <property type="evidence" value="ECO:0007669"/>
    <property type="project" value="InterPro"/>
</dbReference>
<dbReference type="EMBL" id="CP002116">
    <property type="protein sequence ID" value="ADK79924.1"/>
    <property type="molecule type" value="Genomic_DNA"/>
</dbReference>
<feature type="active site" evidence="5 6">
    <location>
        <position position="210"/>
    </location>
</feature>
<dbReference type="InterPro" id="IPR016163">
    <property type="entry name" value="Ald_DH_C"/>
</dbReference>
<dbReference type="Gene3D" id="3.40.309.10">
    <property type="entry name" value="Aldehyde Dehydrogenase, Chain A, domain 2"/>
    <property type="match status" value="1"/>
</dbReference>
<evidence type="ECO:0000256" key="1">
    <source>
        <dbReference type="ARBA" id="ARBA00009986"/>
    </source>
</evidence>
<dbReference type="FunFam" id="3.40.605.10:FF:000004">
    <property type="entry name" value="Aldehyde dehydrogenase"/>
    <property type="match status" value="1"/>
</dbReference>
<dbReference type="CDD" id="cd07136">
    <property type="entry name" value="ALDH_YwdH-P39616"/>
    <property type="match status" value="1"/>
</dbReference>
<evidence type="ECO:0000259" key="8">
    <source>
        <dbReference type="Pfam" id="PF00171"/>
    </source>
</evidence>
<protein>
    <recommendedName>
        <fullName evidence="4">Aldehyde dehydrogenase</fullName>
    </recommendedName>
</protein>
<accession>E1RC44</accession>
<evidence type="ECO:0000256" key="6">
    <source>
        <dbReference type="PROSITE-ProRule" id="PRU10007"/>
    </source>
</evidence>
<dbReference type="InterPro" id="IPR016161">
    <property type="entry name" value="Ald_DH/histidinol_DH"/>
</dbReference>
<dbReference type="RefSeq" id="WP_013253388.1">
    <property type="nucleotide sequence ID" value="NC_014364.1"/>
</dbReference>
<dbReference type="HOGENOM" id="CLU_005391_3_1_12"/>
<dbReference type="InterPro" id="IPR012394">
    <property type="entry name" value="Aldehyde_DH_NAD(P)"/>
</dbReference>
<dbReference type="InterPro" id="IPR016160">
    <property type="entry name" value="Ald_DH_CS_CYS"/>
</dbReference>
<feature type="active site" evidence="5">
    <location>
        <position position="244"/>
    </location>
</feature>
<dbReference type="Proteomes" id="UP000002318">
    <property type="component" value="Chromosome"/>
</dbReference>
<evidence type="ECO:0000256" key="3">
    <source>
        <dbReference type="ARBA" id="ARBA00023027"/>
    </source>
</evidence>
<dbReference type="PANTHER" id="PTHR43570">
    <property type="entry name" value="ALDEHYDE DEHYDROGENASE"/>
    <property type="match status" value="1"/>
</dbReference>
<comment type="similarity">
    <text evidence="1 4 7">Belongs to the aldehyde dehydrogenase family.</text>
</comment>
<dbReference type="Gene3D" id="3.40.605.10">
    <property type="entry name" value="Aldehyde Dehydrogenase, Chain A, domain 1"/>
    <property type="match status" value="1"/>
</dbReference>
<gene>
    <name evidence="9" type="ordered locus">Spirs_0789</name>
</gene>
<dbReference type="AlphaFoldDB" id="E1RC44"/>
<dbReference type="eggNOG" id="COG1012">
    <property type="taxonomic scope" value="Bacteria"/>
</dbReference>
<dbReference type="STRING" id="573413.Spirs_0789"/>
<dbReference type="PROSITE" id="PS00687">
    <property type="entry name" value="ALDEHYDE_DEHYDR_GLU"/>
    <property type="match status" value="1"/>
</dbReference>
<evidence type="ECO:0000313" key="10">
    <source>
        <dbReference type="Proteomes" id="UP000002318"/>
    </source>
</evidence>
<evidence type="ECO:0000313" key="9">
    <source>
        <dbReference type="EMBL" id="ADK79924.1"/>
    </source>
</evidence>
<keyword evidence="2 4" id="KW-0560">Oxidoreductase</keyword>
<keyword evidence="3" id="KW-0520">NAD</keyword>
<evidence type="ECO:0000256" key="4">
    <source>
        <dbReference type="PIRNR" id="PIRNR036492"/>
    </source>
</evidence>
<dbReference type="PANTHER" id="PTHR43570:SF16">
    <property type="entry name" value="ALDEHYDE DEHYDROGENASE TYPE III, ISOFORM Q"/>
    <property type="match status" value="1"/>
</dbReference>
<dbReference type="PIRSF" id="PIRSF036492">
    <property type="entry name" value="ALDH"/>
    <property type="match status" value="1"/>
</dbReference>